<dbReference type="EMBL" id="ML979138">
    <property type="protein sequence ID" value="KAF1913627.1"/>
    <property type="molecule type" value="Genomic_DNA"/>
</dbReference>
<sequence length="491" mass="54641">MGLAPEYAPNHKWNYAKNEFLCSIWRWYEREPLKFAACFNKFFDLRLATSKIKAHFENYLRLHGPKAFLVYRDVYSVPFDDPEGKYEALRGIIEDLAASLGISLCRLSAEVSSLSGKARTAKSPKTRRLYRALVRRASQEERVAVAQVSLVQEQPSVPRPYLGGLALSTNEEFEASEILVESAESPCPYESPISRRAGLPSLVFRVWDSNSATLFSEEHGFVSYTFTSWARPFPPPFAPKGLGKHVLTILTHTHLSKQGGPSAFVSTTTSLLQALTKASAMLQPHIAVIDLSHPSLAEVPHKVLHAADCLRYLKAQGQAGWARYKGRTEYMVWSDISREAIIQHFSLADLVALYDADGDVARLLSLDKFVPGLKTKTLSARLRKQHVVLDAHAARAMGRCAKLFGLDGEVKINHVIQFIARLVDGWSISTAQCNEQNAQIFSTTLGSQVHSAKDIAGCFKEGIQQGIDALAYFSRGRQPATTRIRTELFKS</sequence>
<dbReference type="InterPro" id="IPR056009">
    <property type="entry name" value="DUF7587"/>
</dbReference>
<keyword evidence="3" id="KW-1185">Reference proteome</keyword>
<protein>
    <recommendedName>
        <fullName evidence="1">DUF7587 domain-containing protein</fullName>
    </recommendedName>
</protein>
<dbReference type="OrthoDB" id="5397734at2759"/>
<evidence type="ECO:0000313" key="3">
    <source>
        <dbReference type="Proteomes" id="UP000800096"/>
    </source>
</evidence>
<feature type="domain" description="DUF7587" evidence="1">
    <location>
        <begin position="199"/>
        <end position="350"/>
    </location>
</feature>
<evidence type="ECO:0000313" key="2">
    <source>
        <dbReference type="EMBL" id="KAF1913627.1"/>
    </source>
</evidence>
<dbReference type="Pfam" id="PF24494">
    <property type="entry name" value="DUF7587"/>
    <property type="match status" value="1"/>
</dbReference>
<name>A0A6A5QHS8_AMPQU</name>
<gene>
    <name evidence="2" type="ORF">BDU57DRAFT_541030</name>
</gene>
<evidence type="ECO:0000259" key="1">
    <source>
        <dbReference type="Pfam" id="PF24494"/>
    </source>
</evidence>
<dbReference type="Proteomes" id="UP000800096">
    <property type="component" value="Unassembled WGS sequence"/>
</dbReference>
<accession>A0A6A5QHS8</accession>
<dbReference type="AlphaFoldDB" id="A0A6A5QHS8"/>
<proteinExistence type="predicted"/>
<organism evidence="2 3">
    <name type="scientific">Ampelomyces quisqualis</name>
    <name type="common">Powdery mildew agent</name>
    <dbReference type="NCBI Taxonomy" id="50730"/>
    <lineage>
        <taxon>Eukaryota</taxon>
        <taxon>Fungi</taxon>
        <taxon>Dikarya</taxon>
        <taxon>Ascomycota</taxon>
        <taxon>Pezizomycotina</taxon>
        <taxon>Dothideomycetes</taxon>
        <taxon>Pleosporomycetidae</taxon>
        <taxon>Pleosporales</taxon>
        <taxon>Pleosporineae</taxon>
        <taxon>Phaeosphaeriaceae</taxon>
        <taxon>Ampelomyces</taxon>
    </lineage>
</organism>
<reference evidence="2" key="1">
    <citation type="journal article" date="2020" name="Stud. Mycol.">
        <title>101 Dothideomycetes genomes: a test case for predicting lifestyles and emergence of pathogens.</title>
        <authorList>
            <person name="Haridas S."/>
            <person name="Albert R."/>
            <person name="Binder M."/>
            <person name="Bloem J."/>
            <person name="Labutti K."/>
            <person name="Salamov A."/>
            <person name="Andreopoulos B."/>
            <person name="Baker S."/>
            <person name="Barry K."/>
            <person name="Bills G."/>
            <person name="Bluhm B."/>
            <person name="Cannon C."/>
            <person name="Castanera R."/>
            <person name="Culley D."/>
            <person name="Daum C."/>
            <person name="Ezra D."/>
            <person name="Gonzalez J."/>
            <person name="Henrissat B."/>
            <person name="Kuo A."/>
            <person name="Liang C."/>
            <person name="Lipzen A."/>
            <person name="Lutzoni F."/>
            <person name="Magnuson J."/>
            <person name="Mondo S."/>
            <person name="Nolan M."/>
            <person name="Ohm R."/>
            <person name="Pangilinan J."/>
            <person name="Park H.-J."/>
            <person name="Ramirez L."/>
            <person name="Alfaro M."/>
            <person name="Sun H."/>
            <person name="Tritt A."/>
            <person name="Yoshinaga Y."/>
            <person name="Zwiers L.-H."/>
            <person name="Turgeon B."/>
            <person name="Goodwin S."/>
            <person name="Spatafora J."/>
            <person name="Crous P."/>
            <person name="Grigoriev I."/>
        </authorList>
    </citation>
    <scope>NUCLEOTIDE SEQUENCE</scope>
    <source>
        <strain evidence="2">HMLAC05119</strain>
    </source>
</reference>